<sequence>MSNSKTTARLSAHVYSHIVCALDFDCVEAVKATGQW</sequence>
<dbReference type="AlphaFoldDB" id="A0A1V9XDS9"/>
<accession>A0A1V9XDS9</accession>
<gene>
    <name evidence="1" type="ORF">BIW11_03927</name>
</gene>
<comment type="caution">
    <text evidence="1">The sequence shown here is derived from an EMBL/GenBank/DDBJ whole genome shotgun (WGS) entry which is preliminary data.</text>
</comment>
<organism evidence="1 2">
    <name type="scientific">Tropilaelaps mercedesae</name>
    <dbReference type="NCBI Taxonomy" id="418985"/>
    <lineage>
        <taxon>Eukaryota</taxon>
        <taxon>Metazoa</taxon>
        <taxon>Ecdysozoa</taxon>
        <taxon>Arthropoda</taxon>
        <taxon>Chelicerata</taxon>
        <taxon>Arachnida</taxon>
        <taxon>Acari</taxon>
        <taxon>Parasitiformes</taxon>
        <taxon>Mesostigmata</taxon>
        <taxon>Gamasina</taxon>
        <taxon>Dermanyssoidea</taxon>
        <taxon>Laelapidae</taxon>
        <taxon>Tropilaelaps</taxon>
    </lineage>
</organism>
<dbReference type="InParanoid" id="A0A1V9XDS9"/>
<dbReference type="Proteomes" id="UP000192247">
    <property type="component" value="Unassembled WGS sequence"/>
</dbReference>
<evidence type="ECO:0000313" key="2">
    <source>
        <dbReference type="Proteomes" id="UP000192247"/>
    </source>
</evidence>
<evidence type="ECO:0000313" key="1">
    <source>
        <dbReference type="EMBL" id="OQR71649.1"/>
    </source>
</evidence>
<name>A0A1V9XDS9_9ACAR</name>
<proteinExistence type="predicted"/>
<keyword evidence="2" id="KW-1185">Reference proteome</keyword>
<reference evidence="1 2" key="1">
    <citation type="journal article" date="2017" name="Gigascience">
        <title>Draft genome of the honey bee ectoparasitic mite, Tropilaelaps mercedesae, is shaped by the parasitic life history.</title>
        <authorList>
            <person name="Dong X."/>
            <person name="Armstrong S.D."/>
            <person name="Xia D."/>
            <person name="Makepeace B.L."/>
            <person name="Darby A.C."/>
            <person name="Kadowaki T."/>
        </authorList>
    </citation>
    <scope>NUCLEOTIDE SEQUENCE [LARGE SCALE GENOMIC DNA]</scope>
    <source>
        <strain evidence="1">Wuxi-XJTLU</strain>
    </source>
</reference>
<protein>
    <submittedName>
        <fullName evidence="1">Uncharacterized protein</fullName>
    </submittedName>
</protein>
<dbReference type="EMBL" id="MNPL01013948">
    <property type="protein sequence ID" value="OQR71649.1"/>
    <property type="molecule type" value="Genomic_DNA"/>
</dbReference>